<dbReference type="RefSeq" id="WP_172585441.1">
    <property type="nucleotide sequence ID" value="NZ_BLAN01000004.1"/>
</dbReference>
<sequence length="365" mass="43005">MNNKRIILETLLADIKLEVEELKIFSNPVERMMKRYAKEIGDFEKSYFASQEYRRLGWKNYNIFDVVIPLWRTLNSAMVERAKGLEIKNKDELLYVMPNNSINNSIKYYVFNPQMRSYKYEYLSKKTLGEKYSKEKNIHREALGKVVESFPQIEEYCVMSDSIANFMPCPDYPYNSAKGTITSVVDYLPLMINYIQRELNIIRNGNKIDSTVVLQGKDFTVTAKDIKQWHKWFVKNRESCFLEDYYNIRKDESKQLIIEGIPLFNDQSLSNPLPESEEEIKMCLANQIKIINNRAIKMADKIILNKYGKIMDKLFRDGGESYALENLKYEFEKEGIVDENDFNDALEYCILHGWIIECGNGYYTR</sequence>
<comment type="caution">
    <text evidence="1">The sequence shown here is derived from an EMBL/GenBank/DDBJ whole genome shotgun (WGS) entry which is preliminary data.</text>
</comment>
<organism evidence="1">
    <name type="scientific">Ligilactobacillus agilis</name>
    <dbReference type="NCBI Taxonomy" id="1601"/>
    <lineage>
        <taxon>Bacteria</taxon>
        <taxon>Bacillati</taxon>
        <taxon>Bacillota</taxon>
        <taxon>Bacilli</taxon>
        <taxon>Lactobacillales</taxon>
        <taxon>Lactobacillaceae</taxon>
        <taxon>Ligilactobacillus</taxon>
    </lineage>
</organism>
<name>A0A6F9XQS1_9LACO</name>
<protein>
    <submittedName>
        <fullName evidence="1">Uncharacterized protein</fullName>
    </submittedName>
</protein>
<dbReference type="EMBL" id="BLAN01000004">
    <property type="protein sequence ID" value="GET07500.1"/>
    <property type="molecule type" value="Genomic_DNA"/>
</dbReference>
<evidence type="ECO:0000313" key="1">
    <source>
        <dbReference type="EMBL" id="GET07500.1"/>
    </source>
</evidence>
<dbReference type="Proteomes" id="UP000494178">
    <property type="component" value="Unassembled WGS sequence"/>
</dbReference>
<dbReference type="AlphaFoldDB" id="A0A6F9XQS1"/>
<proteinExistence type="predicted"/>
<accession>A0A6F9XQS1</accession>
<gene>
    <name evidence="1" type="ORF">SY111_01240</name>
</gene>
<reference evidence="1" key="1">
    <citation type="submission" date="2019-10" db="EMBL/GenBank/DDBJ databases">
        <title>Lactobacillus agilis SY111 Whole Genome Sequencing Project.</title>
        <authorList>
            <person name="Suzuki S."/>
            <person name="Endo A."/>
            <person name="Maeno S."/>
            <person name="Shiwa Y."/>
            <person name="Matsutani M."/>
            <person name="Kajikawa A."/>
        </authorList>
    </citation>
    <scope>NUCLEOTIDE SEQUENCE</scope>
    <source>
        <strain evidence="1">SY111</strain>
    </source>
</reference>